<evidence type="ECO:0000313" key="1">
    <source>
        <dbReference type="EMBL" id="OGG12712.1"/>
    </source>
</evidence>
<dbReference type="STRING" id="1798382.A3D77_03855"/>
<dbReference type="EMBL" id="MFJL01000042">
    <property type="protein sequence ID" value="OGG12712.1"/>
    <property type="molecule type" value="Genomic_DNA"/>
</dbReference>
<gene>
    <name evidence="1" type="ORF">A3D77_03855</name>
</gene>
<sequence>MSASRELFMDGIRFTPNDSGFGSGAHEREQSTDNIPLAAYVRILYPRGPKPSPHLQALFKTGVAKLDDWMVDNVNLMTEGENPLYTLIYSAEEISGLQEGYSKRLKQVAEAHPHTHPIVACPMMGSWGIMDWQRRNGMDENSVVPVEINGAVGVETGEAQVRALFPPQVLDPKRYVIVADDVGDSFVSMLRVAGVRMRSRMNTKPDELTDVDTVIDEIEELKKIVRKEKPDDPDVWKDPRFGKLYKKAVSYLRSEHVVVAPFISKNKQFLDVLREEYQTHQRDEWSSMQYEMLKDQVEMDASMWITGGAGDGVWDGVRLFDIGKKLSDIRQYLPESLQRAIDAEGCADNVIVRLIARIPELLGLNHGVEGERRLMGILGPEIKRIMEEEISTI</sequence>
<name>A0A1F5ZKS7_9BACT</name>
<protein>
    <submittedName>
        <fullName evidence="1">Uncharacterized protein</fullName>
    </submittedName>
</protein>
<organism evidence="1 2">
    <name type="scientific">Candidatus Gottesmanbacteria bacterium RIFCSPHIGHO2_02_FULL_39_11</name>
    <dbReference type="NCBI Taxonomy" id="1798382"/>
    <lineage>
        <taxon>Bacteria</taxon>
        <taxon>Candidatus Gottesmaniibacteriota</taxon>
    </lineage>
</organism>
<reference evidence="1 2" key="1">
    <citation type="journal article" date="2016" name="Nat. Commun.">
        <title>Thousands of microbial genomes shed light on interconnected biogeochemical processes in an aquifer system.</title>
        <authorList>
            <person name="Anantharaman K."/>
            <person name="Brown C.T."/>
            <person name="Hug L.A."/>
            <person name="Sharon I."/>
            <person name="Castelle C.J."/>
            <person name="Probst A.J."/>
            <person name="Thomas B.C."/>
            <person name="Singh A."/>
            <person name="Wilkins M.J."/>
            <person name="Karaoz U."/>
            <person name="Brodie E.L."/>
            <person name="Williams K.H."/>
            <person name="Hubbard S.S."/>
            <person name="Banfield J.F."/>
        </authorList>
    </citation>
    <scope>NUCLEOTIDE SEQUENCE [LARGE SCALE GENOMIC DNA]</scope>
</reference>
<comment type="caution">
    <text evidence="1">The sequence shown here is derived from an EMBL/GenBank/DDBJ whole genome shotgun (WGS) entry which is preliminary data.</text>
</comment>
<proteinExistence type="predicted"/>
<evidence type="ECO:0000313" key="2">
    <source>
        <dbReference type="Proteomes" id="UP000176923"/>
    </source>
</evidence>
<dbReference type="AlphaFoldDB" id="A0A1F5ZKS7"/>
<accession>A0A1F5ZKS7</accession>
<dbReference type="Proteomes" id="UP000176923">
    <property type="component" value="Unassembled WGS sequence"/>
</dbReference>